<keyword evidence="2" id="KW-1185">Reference proteome</keyword>
<dbReference type="Proteomes" id="UP001383192">
    <property type="component" value="Unassembled WGS sequence"/>
</dbReference>
<dbReference type="Gene3D" id="3.80.10.10">
    <property type="entry name" value="Ribonuclease Inhibitor"/>
    <property type="match status" value="1"/>
</dbReference>
<dbReference type="EMBL" id="JAYKXP010000076">
    <property type="protein sequence ID" value="KAK7030385.1"/>
    <property type="molecule type" value="Genomic_DNA"/>
</dbReference>
<sequence>MAQNLAAVQRTPPEILEEIFLYCYHDHSLYTSTREAPFNVGAICQRWRDIVTYIPLLWSSLRVEFTRTQSRPPLSILEEWLSRSKSFPLNLSLVYVEETTKVRTLEEEETLDYSRLWDTLSVLSKHLLRWEKVYLDLSQLPEFVEFPSTLPLSESKVPVLRIQDLGLRSFDYHHRHNGLRLIPAIQQWISSLMGCAPSLHTFASYGPGRLDRLVVPWDKLTNLSLEAVTANRCLKIIELAPNLVSCHFGIKRVREPSFQLPLEINHAALKQLTITADMDVGDFFEPLSLPELSELEIVVTTKADREQWHQQAELLSFLQRSCCPLEVLVLRKPSLTENILLQCLSNVPSLKQLEISFNSSSSGKLIGHSLLQKMTINGNSSDKDDLKPNELLCPLLESLVLIRCLSESLEDGALGEMVASRWSNPSAQVRLSYLVVEFHRDDHWADNEHIQALHRQGLHGKTWVSRGTTLRKPTAVMSKDGSTNIPVLPIPVAWGGTR</sequence>
<comment type="caution">
    <text evidence="1">The sequence shown here is derived from an EMBL/GenBank/DDBJ whole genome shotgun (WGS) entry which is preliminary data.</text>
</comment>
<dbReference type="AlphaFoldDB" id="A0AAW0BT60"/>
<evidence type="ECO:0000313" key="2">
    <source>
        <dbReference type="Proteomes" id="UP001383192"/>
    </source>
</evidence>
<evidence type="ECO:0008006" key="3">
    <source>
        <dbReference type="Google" id="ProtNLM"/>
    </source>
</evidence>
<proteinExistence type="predicted"/>
<evidence type="ECO:0000313" key="1">
    <source>
        <dbReference type="EMBL" id="KAK7030385.1"/>
    </source>
</evidence>
<dbReference type="InterPro" id="IPR032675">
    <property type="entry name" value="LRR_dom_sf"/>
</dbReference>
<accession>A0AAW0BT60</accession>
<gene>
    <name evidence="1" type="ORF">VNI00_014129</name>
</gene>
<reference evidence="1 2" key="1">
    <citation type="submission" date="2024-01" db="EMBL/GenBank/DDBJ databases">
        <title>A draft genome for a cacao thread blight-causing isolate of Paramarasmius palmivorus.</title>
        <authorList>
            <person name="Baruah I.K."/>
            <person name="Bukari Y."/>
            <person name="Amoako-Attah I."/>
            <person name="Meinhardt L.W."/>
            <person name="Bailey B.A."/>
            <person name="Cohen S.P."/>
        </authorList>
    </citation>
    <scope>NUCLEOTIDE SEQUENCE [LARGE SCALE GENOMIC DNA]</scope>
    <source>
        <strain evidence="1 2">GH-12</strain>
    </source>
</reference>
<name>A0AAW0BT60_9AGAR</name>
<protein>
    <recommendedName>
        <fullName evidence="3">F-box domain-containing protein</fullName>
    </recommendedName>
</protein>
<organism evidence="1 2">
    <name type="scientific">Paramarasmius palmivorus</name>
    <dbReference type="NCBI Taxonomy" id="297713"/>
    <lineage>
        <taxon>Eukaryota</taxon>
        <taxon>Fungi</taxon>
        <taxon>Dikarya</taxon>
        <taxon>Basidiomycota</taxon>
        <taxon>Agaricomycotina</taxon>
        <taxon>Agaricomycetes</taxon>
        <taxon>Agaricomycetidae</taxon>
        <taxon>Agaricales</taxon>
        <taxon>Marasmiineae</taxon>
        <taxon>Marasmiaceae</taxon>
        <taxon>Paramarasmius</taxon>
    </lineage>
</organism>